<keyword evidence="1" id="KW-0812">Transmembrane</keyword>
<accession>A0A1M4VSF7</accession>
<feature type="transmembrane region" description="Helical" evidence="1">
    <location>
        <begin position="66"/>
        <end position="85"/>
    </location>
</feature>
<evidence type="ECO:0000313" key="2">
    <source>
        <dbReference type="EMBL" id="SHE71787.1"/>
    </source>
</evidence>
<keyword evidence="3" id="KW-1185">Reference proteome</keyword>
<dbReference type="STRING" id="2017.SAMN05444320_101869"/>
<gene>
    <name evidence="2" type="ORF">SAMN05444320_101869</name>
</gene>
<organism evidence="2 3">
    <name type="scientific">Streptoalloteichus hindustanus</name>
    <dbReference type="NCBI Taxonomy" id="2017"/>
    <lineage>
        <taxon>Bacteria</taxon>
        <taxon>Bacillati</taxon>
        <taxon>Actinomycetota</taxon>
        <taxon>Actinomycetes</taxon>
        <taxon>Pseudonocardiales</taxon>
        <taxon>Pseudonocardiaceae</taxon>
        <taxon>Streptoalloteichus</taxon>
    </lineage>
</organism>
<name>A0A1M4VSF7_STRHI</name>
<feature type="transmembrane region" description="Helical" evidence="1">
    <location>
        <begin position="40"/>
        <end position="60"/>
    </location>
</feature>
<evidence type="ECO:0000313" key="3">
    <source>
        <dbReference type="Proteomes" id="UP000184501"/>
    </source>
</evidence>
<protein>
    <submittedName>
        <fullName evidence="2">Uncharacterized protein</fullName>
    </submittedName>
</protein>
<keyword evidence="1" id="KW-1133">Transmembrane helix</keyword>
<dbReference type="EMBL" id="FQVN01000001">
    <property type="protein sequence ID" value="SHE71787.1"/>
    <property type="molecule type" value="Genomic_DNA"/>
</dbReference>
<dbReference type="Proteomes" id="UP000184501">
    <property type="component" value="Unassembled WGS sequence"/>
</dbReference>
<dbReference type="AlphaFoldDB" id="A0A1M4VSF7"/>
<proteinExistence type="predicted"/>
<sequence length="86" mass="8952">MIGVETWRIVATCLLTLGGLVLVLVAMAQARDRRGRTRGDVARSALISLGVLAVADALVATVLPSTVAWGIVAAEWILIAVVTLAD</sequence>
<evidence type="ECO:0000256" key="1">
    <source>
        <dbReference type="SAM" id="Phobius"/>
    </source>
</evidence>
<feature type="transmembrane region" description="Helical" evidence="1">
    <location>
        <begin position="6"/>
        <end position="28"/>
    </location>
</feature>
<keyword evidence="1" id="KW-0472">Membrane</keyword>
<reference evidence="2 3" key="1">
    <citation type="submission" date="2016-11" db="EMBL/GenBank/DDBJ databases">
        <authorList>
            <person name="Jaros S."/>
            <person name="Januszkiewicz K."/>
            <person name="Wedrychowicz H."/>
        </authorList>
    </citation>
    <scope>NUCLEOTIDE SEQUENCE [LARGE SCALE GENOMIC DNA]</scope>
    <source>
        <strain evidence="2 3">DSM 44523</strain>
    </source>
</reference>